<feature type="transmembrane region" description="Helical" evidence="6">
    <location>
        <begin position="137"/>
        <end position="160"/>
    </location>
</feature>
<dbReference type="NCBIfam" id="NF008930">
    <property type="entry name" value="PRK12287.1"/>
    <property type="match status" value="1"/>
</dbReference>
<dbReference type="RefSeq" id="WP_067014727.1">
    <property type="nucleotide sequence ID" value="NZ_FLOB01000003.1"/>
</dbReference>
<dbReference type="OrthoDB" id="9799225at2"/>
<evidence type="ECO:0000256" key="1">
    <source>
        <dbReference type="ARBA" id="ARBA00004141"/>
    </source>
</evidence>
<evidence type="ECO:0000256" key="5">
    <source>
        <dbReference type="ARBA" id="ARBA00023136"/>
    </source>
</evidence>
<feature type="transmembrane region" description="Helical" evidence="6">
    <location>
        <begin position="58"/>
        <end position="80"/>
    </location>
</feature>
<evidence type="ECO:0000313" key="7">
    <source>
        <dbReference type="EMBL" id="SBS29824.1"/>
    </source>
</evidence>
<dbReference type="GO" id="GO:0055085">
    <property type="term" value="P:transmembrane transport"/>
    <property type="evidence" value="ECO:0007669"/>
    <property type="project" value="TreeGrafter"/>
</dbReference>
<evidence type="ECO:0000256" key="4">
    <source>
        <dbReference type="ARBA" id="ARBA00022989"/>
    </source>
</evidence>
<dbReference type="Proteomes" id="UP000092544">
    <property type="component" value="Unassembled WGS sequence"/>
</dbReference>
<evidence type="ECO:0000313" key="8">
    <source>
        <dbReference type="Proteomes" id="UP000092544"/>
    </source>
</evidence>
<feature type="transmembrane region" description="Helical" evidence="6">
    <location>
        <begin position="194"/>
        <end position="215"/>
    </location>
</feature>
<feature type="transmembrane region" description="Helical" evidence="6">
    <location>
        <begin position="30"/>
        <end position="51"/>
    </location>
</feature>
<name>A0A1A8TAE6_9GAMM</name>
<evidence type="ECO:0000256" key="6">
    <source>
        <dbReference type="SAM" id="Phobius"/>
    </source>
</evidence>
<dbReference type="Pfam" id="PF01594">
    <property type="entry name" value="AI-2E_transport"/>
    <property type="match status" value="1"/>
</dbReference>
<feature type="transmembrane region" description="Helical" evidence="6">
    <location>
        <begin position="296"/>
        <end position="322"/>
    </location>
</feature>
<dbReference type="PANTHER" id="PTHR21716:SF64">
    <property type="entry name" value="AI-2 TRANSPORT PROTEIN TQSA"/>
    <property type="match status" value="1"/>
</dbReference>
<feature type="transmembrane region" description="Helical" evidence="6">
    <location>
        <begin position="221"/>
        <end position="246"/>
    </location>
</feature>
<keyword evidence="3 6" id="KW-0812">Transmembrane</keyword>
<keyword evidence="5 6" id="KW-0472">Membrane</keyword>
<evidence type="ECO:0000256" key="2">
    <source>
        <dbReference type="ARBA" id="ARBA00009773"/>
    </source>
</evidence>
<comment type="similarity">
    <text evidence="2">Belongs to the autoinducer-2 exporter (AI-2E) (TC 2.A.86) family.</text>
</comment>
<gene>
    <name evidence="7" type="primary">tqsA</name>
    <name evidence="7" type="ORF">MSP8886_01611</name>
</gene>
<feature type="transmembrane region" description="Helical" evidence="6">
    <location>
        <begin position="253"/>
        <end position="276"/>
    </location>
</feature>
<proteinExistence type="inferred from homology"/>
<dbReference type="GO" id="GO:0016020">
    <property type="term" value="C:membrane"/>
    <property type="evidence" value="ECO:0007669"/>
    <property type="project" value="UniProtKB-SubCell"/>
</dbReference>
<dbReference type="EMBL" id="FLOB01000003">
    <property type="protein sequence ID" value="SBS29824.1"/>
    <property type="molecule type" value="Genomic_DNA"/>
</dbReference>
<comment type="subcellular location">
    <subcellularLocation>
        <location evidence="1">Membrane</location>
        <topology evidence="1">Multi-pass membrane protein</topology>
    </subcellularLocation>
</comment>
<sequence>MSEQRRGTHWLVGLAAFVIIIAGLKSASQIVVPFMLSVFIAIICAPFMATLRRYGLPTWLSILIVVLIVLVGIGSLAALVGSSMDNLSDQLPTYKQNFAKQMEALFSSLNGIGIHISDSRVQEYLDPSSLMKLFTKALTGLGSALTNIILVIMTVVFILFEVVELPKKLTLAVSDAEKSLSGVRSFVESVNRYLVIKTLVSILTGVMIAIWLWVIGVDFPILWGVCAFLLNFVPNIGSIIAAVPAVMLAFVQLGAFSAGLTAAGFAVVNLVIGNVIEPRYMGKGLGLSTLVVFLSLLLWGWVFGPVGMLLSIPLTIIVKLAFEANPRMHWLAVMIDSNTSAADTNKDKGEKK</sequence>
<dbReference type="STRING" id="1792290.MSP8886_01611"/>
<keyword evidence="8" id="KW-1185">Reference proteome</keyword>
<accession>A0A1A8TAE6</accession>
<dbReference type="InterPro" id="IPR002549">
    <property type="entry name" value="AI-2E-like"/>
</dbReference>
<keyword evidence="4 6" id="KW-1133">Transmembrane helix</keyword>
<evidence type="ECO:0000256" key="3">
    <source>
        <dbReference type="ARBA" id="ARBA00022692"/>
    </source>
</evidence>
<dbReference type="PANTHER" id="PTHR21716">
    <property type="entry name" value="TRANSMEMBRANE PROTEIN"/>
    <property type="match status" value="1"/>
</dbReference>
<feature type="transmembrane region" description="Helical" evidence="6">
    <location>
        <begin position="7"/>
        <end position="24"/>
    </location>
</feature>
<dbReference type="AlphaFoldDB" id="A0A1A8TAE6"/>
<organism evidence="7 8">
    <name type="scientific">Marinomonas spartinae</name>
    <dbReference type="NCBI Taxonomy" id="1792290"/>
    <lineage>
        <taxon>Bacteria</taxon>
        <taxon>Pseudomonadati</taxon>
        <taxon>Pseudomonadota</taxon>
        <taxon>Gammaproteobacteria</taxon>
        <taxon>Oceanospirillales</taxon>
        <taxon>Oceanospirillaceae</taxon>
        <taxon>Marinomonas</taxon>
    </lineage>
</organism>
<reference evidence="7 8" key="1">
    <citation type="submission" date="2016-06" db="EMBL/GenBank/DDBJ databases">
        <authorList>
            <person name="Kjaerup R.B."/>
            <person name="Dalgaard T.S."/>
            <person name="Juul-Madsen H.R."/>
        </authorList>
    </citation>
    <scope>NUCLEOTIDE SEQUENCE [LARGE SCALE GENOMIC DNA]</scope>
    <source>
        <strain evidence="7 8">CECT 8886</strain>
    </source>
</reference>
<protein>
    <submittedName>
        <fullName evidence="7">AI-2 transport protein TqsA</fullName>
    </submittedName>
</protein>